<dbReference type="PANTHER" id="PTHR48435:SF1">
    <property type="entry name" value="POLYPROTEIN"/>
    <property type="match status" value="1"/>
</dbReference>
<keyword evidence="2" id="KW-1185">Reference proteome</keyword>
<sequence length="253" mass="29786">MQNKKFTFDDIPPSKWRERSIEMLTWCSAEFQFYDIDMVIMRSLTKCQGRLRDWYLSLGEYRQLQIQQVQPPEEFMHIIYAEFIGSPIEHTVRAHDVNLKQVFLNSIPESLSNEAYRSLEMNNMSIAQASGNYINPSSGYFKLNYSKQWKEVRLALAAASNKYIDDISEDIMEDKQNWINTNPIAKSWDDAIVQYSKTHLLITKSDKRQDPLITVSMNFGPAWKYDPMEDKEPQHFCFGPYEDDPSHPDSRWK</sequence>
<accession>A0A5N6NU40</accession>
<comment type="caution">
    <text evidence="1">The sequence shown here is derived from an EMBL/GenBank/DDBJ whole genome shotgun (WGS) entry which is preliminary data.</text>
</comment>
<organism evidence="1 2">
    <name type="scientific">Mikania micrantha</name>
    <name type="common">bitter vine</name>
    <dbReference type="NCBI Taxonomy" id="192012"/>
    <lineage>
        <taxon>Eukaryota</taxon>
        <taxon>Viridiplantae</taxon>
        <taxon>Streptophyta</taxon>
        <taxon>Embryophyta</taxon>
        <taxon>Tracheophyta</taxon>
        <taxon>Spermatophyta</taxon>
        <taxon>Magnoliopsida</taxon>
        <taxon>eudicotyledons</taxon>
        <taxon>Gunneridae</taxon>
        <taxon>Pentapetalae</taxon>
        <taxon>asterids</taxon>
        <taxon>campanulids</taxon>
        <taxon>Asterales</taxon>
        <taxon>Asteraceae</taxon>
        <taxon>Asteroideae</taxon>
        <taxon>Heliantheae alliance</taxon>
        <taxon>Eupatorieae</taxon>
        <taxon>Mikania</taxon>
    </lineage>
</organism>
<protein>
    <submittedName>
        <fullName evidence="1">Uncharacterized protein</fullName>
    </submittedName>
</protein>
<dbReference type="AlphaFoldDB" id="A0A5N6NU40"/>
<dbReference type="InterPro" id="IPR053098">
    <property type="entry name" value="Petuviruses_polyprotein"/>
</dbReference>
<gene>
    <name evidence="1" type="ORF">E3N88_18177</name>
</gene>
<evidence type="ECO:0000313" key="2">
    <source>
        <dbReference type="Proteomes" id="UP000326396"/>
    </source>
</evidence>
<dbReference type="Proteomes" id="UP000326396">
    <property type="component" value="Linkage Group LG17"/>
</dbReference>
<evidence type="ECO:0000313" key="1">
    <source>
        <dbReference type="EMBL" id="KAD5318231.1"/>
    </source>
</evidence>
<dbReference type="EMBL" id="SZYD01000009">
    <property type="protein sequence ID" value="KAD5318231.1"/>
    <property type="molecule type" value="Genomic_DNA"/>
</dbReference>
<proteinExistence type="predicted"/>
<dbReference type="OrthoDB" id="1748380at2759"/>
<dbReference type="PANTHER" id="PTHR48435">
    <property type="entry name" value="POLYPROTEIN"/>
    <property type="match status" value="1"/>
</dbReference>
<name>A0A5N6NU40_9ASTR</name>
<reference evidence="1 2" key="1">
    <citation type="submission" date="2019-05" db="EMBL/GenBank/DDBJ databases">
        <title>Mikania micrantha, genome provides insights into the molecular mechanism of rapid growth.</title>
        <authorList>
            <person name="Liu B."/>
        </authorList>
    </citation>
    <scope>NUCLEOTIDE SEQUENCE [LARGE SCALE GENOMIC DNA]</scope>
    <source>
        <strain evidence="1">NLD-2019</strain>
        <tissue evidence="1">Leaf</tissue>
    </source>
</reference>